<dbReference type="EMBL" id="JACIIV010000001">
    <property type="protein sequence ID" value="MBB6225856.1"/>
    <property type="molecule type" value="Genomic_DNA"/>
</dbReference>
<proteinExistence type="predicted"/>
<dbReference type="InterPro" id="IPR044862">
    <property type="entry name" value="Pro_4_hyd_alph_FE2OG_OXY"/>
</dbReference>
<dbReference type="AlphaFoldDB" id="A0A841L0J3"/>
<dbReference type="RefSeq" id="WP_243452533.1">
    <property type="nucleotide sequence ID" value="NZ_JACIIV010000001.1"/>
</dbReference>
<feature type="domain" description="Prolyl 4-hydroxylase alpha subunit Fe(2+) 2OG dioxygenase" evidence="1">
    <location>
        <begin position="141"/>
        <end position="240"/>
    </location>
</feature>
<accession>A0A841L0J3</accession>
<evidence type="ECO:0000313" key="2">
    <source>
        <dbReference type="EMBL" id="MBB6225856.1"/>
    </source>
</evidence>
<evidence type="ECO:0000313" key="3">
    <source>
        <dbReference type="Proteomes" id="UP000538147"/>
    </source>
</evidence>
<reference evidence="2 3" key="1">
    <citation type="submission" date="2020-08" db="EMBL/GenBank/DDBJ databases">
        <title>Genomic Encyclopedia of Type Strains, Phase IV (KMG-IV): sequencing the most valuable type-strain genomes for metagenomic binning, comparative biology and taxonomic classification.</title>
        <authorList>
            <person name="Goeker M."/>
        </authorList>
    </citation>
    <scope>NUCLEOTIDE SEQUENCE [LARGE SCALE GENOMIC DNA]</scope>
    <source>
        <strain evidence="2 3">DSM 102189</strain>
    </source>
</reference>
<comment type="caution">
    <text evidence="2">The sequence shown here is derived from an EMBL/GenBank/DDBJ whole genome shotgun (WGS) entry which is preliminary data.</text>
</comment>
<gene>
    <name evidence="2" type="ORF">FHS79_000007</name>
</gene>
<organism evidence="2 3">
    <name type="scientific">Polymorphobacter multimanifer</name>
    <dbReference type="NCBI Taxonomy" id="1070431"/>
    <lineage>
        <taxon>Bacteria</taxon>
        <taxon>Pseudomonadati</taxon>
        <taxon>Pseudomonadota</taxon>
        <taxon>Alphaproteobacteria</taxon>
        <taxon>Sphingomonadales</taxon>
        <taxon>Sphingosinicellaceae</taxon>
        <taxon>Polymorphobacter</taxon>
    </lineage>
</organism>
<dbReference type="Gene3D" id="2.60.120.620">
    <property type="entry name" value="q2cbj1_9rhob like domain"/>
    <property type="match status" value="1"/>
</dbReference>
<keyword evidence="3" id="KW-1185">Reference proteome</keyword>
<name>A0A841L0J3_9SPHN</name>
<dbReference type="Pfam" id="PF13640">
    <property type="entry name" value="2OG-FeII_Oxy_3"/>
    <property type="match status" value="1"/>
</dbReference>
<dbReference type="Proteomes" id="UP000538147">
    <property type="component" value="Unassembled WGS sequence"/>
</dbReference>
<protein>
    <recommendedName>
        <fullName evidence="1">Prolyl 4-hydroxylase alpha subunit Fe(2+) 2OG dioxygenase domain-containing protein</fullName>
    </recommendedName>
</protein>
<sequence length="295" mass="33231">MTTETLTQPHATTAAPVLTTTMLNVDAGAFMLDVEQAAAAGTALHQRYANAEPFPHIILDNFIDGALLRSLLDEWPSSGERIGYERSQERLKFEWQPVNLHTPRLRAFLSEMISVPMLRFLENMTSIPKLIADPHFIGGGLHETRAGGHLGVHADFNIHKPMNVLRRINLLIYLNDDWAPEWNGALELWTRDMSRKVHSALPLMGRAVVFNTDLDSFHGVPDPIACPPDRARRSIALYYYTAPEAGLDAVPDRTTVFKPRPGSQDKTDWQVMRRHMLADWIPPVVYRALRGNPKS</sequence>
<evidence type="ECO:0000259" key="1">
    <source>
        <dbReference type="Pfam" id="PF13640"/>
    </source>
</evidence>